<gene>
    <name evidence="2" type="primary">NaCP60E_3</name>
    <name evidence="2" type="ORF">CEXT_709381</name>
</gene>
<dbReference type="PANTHER" id="PTHR10037:SF62">
    <property type="entry name" value="SODIUM CHANNEL PROTEIN 60E"/>
    <property type="match status" value="1"/>
</dbReference>
<comment type="caution">
    <text evidence="2">The sequence shown here is derived from an EMBL/GenBank/DDBJ whole genome shotgun (WGS) entry which is preliminary data.</text>
</comment>
<reference evidence="2 3" key="1">
    <citation type="submission" date="2021-06" db="EMBL/GenBank/DDBJ databases">
        <title>Caerostris extrusa draft genome.</title>
        <authorList>
            <person name="Kono N."/>
            <person name="Arakawa K."/>
        </authorList>
    </citation>
    <scope>NUCLEOTIDE SEQUENCE [LARGE SCALE GENOMIC DNA]</scope>
</reference>
<dbReference type="AlphaFoldDB" id="A0AAV4VEL5"/>
<evidence type="ECO:0000256" key="1">
    <source>
        <dbReference type="SAM" id="Phobius"/>
    </source>
</evidence>
<keyword evidence="2" id="KW-0407">Ion channel</keyword>
<evidence type="ECO:0000313" key="2">
    <source>
        <dbReference type="EMBL" id="GIY68752.1"/>
    </source>
</evidence>
<evidence type="ECO:0000313" key="3">
    <source>
        <dbReference type="Proteomes" id="UP001054945"/>
    </source>
</evidence>
<keyword evidence="1" id="KW-0472">Membrane</keyword>
<dbReference type="GO" id="GO:0005248">
    <property type="term" value="F:voltage-gated sodium channel activity"/>
    <property type="evidence" value="ECO:0007669"/>
    <property type="project" value="TreeGrafter"/>
</dbReference>
<dbReference type="InterPro" id="IPR043203">
    <property type="entry name" value="VGCC_Ca_Na"/>
</dbReference>
<dbReference type="EMBL" id="BPLR01014433">
    <property type="protein sequence ID" value="GIY68752.1"/>
    <property type="molecule type" value="Genomic_DNA"/>
</dbReference>
<name>A0AAV4VEL5_CAEEX</name>
<keyword evidence="1" id="KW-0812">Transmembrane</keyword>
<proteinExistence type="predicted"/>
<accession>A0AAV4VEL5</accession>
<keyword evidence="2" id="KW-0406">Ion transport</keyword>
<dbReference type="Proteomes" id="UP001054945">
    <property type="component" value="Unassembled WGS sequence"/>
</dbReference>
<dbReference type="GO" id="GO:0086010">
    <property type="term" value="P:membrane depolarization during action potential"/>
    <property type="evidence" value="ECO:0007669"/>
    <property type="project" value="TreeGrafter"/>
</dbReference>
<feature type="transmembrane region" description="Helical" evidence="1">
    <location>
        <begin position="86"/>
        <end position="108"/>
    </location>
</feature>
<keyword evidence="2" id="KW-0813">Transport</keyword>
<dbReference type="PANTHER" id="PTHR10037">
    <property type="entry name" value="VOLTAGE-GATED CATION CHANNEL CALCIUM AND SODIUM"/>
    <property type="match status" value="1"/>
</dbReference>
<sequence>MLSEWDSLMEIMVDFREPDLQPEKNYHAEYYIYVMEGEGDIELLLTETQKDYYRAMIKFSKRKPTIFIEAPSNIFFYLFYKISYSWWFKLLISICICANAVAVAVEFFDDPLLVKKFVKYVRMQLLVCFLWNSSLKYLDSDNFTSIIIGIYLN</sequence>
<keyword evidence="3" id="KW-1185">Reference proteome</keyword>
<dbReference type="GO" id="GO:0001518">
    <property type="term" value="C:voltage-gated sodium channel complex"/>
    <property type="evidence" value="ECO:0007669"/>
    <property type="project" value="TreeGrafter"/>
</dbReference>
<keyword evidence="1" id="KW-1133">Transmembrane helix</keyword>
<organism evidence="2 3">
    <name type="scientific">Caerostris extrusa</name>
    <name type="common">Bark spider</name>
    <name type="synonym">Caerostris bankana</name>
    <dbReference type="NCBI Taxonomy" id="172846"/>
    <lineage>
        <taxon>Eukaryota</taxon>
        <taxon>Metazoa</taxon>
        <taxon>Ecdysozoa</taxon>
        <taxon>Arthropoda</taxon>
        <taxon>Chelicerata</taxon>
        <taxon>Arachnida</taxon>
        <taxon>Araneae</taxon>
        <taxon>Araneomorphae</taxon>
        <taxon>Entelegynae</taxon>
        <taxon>Araneoidea</taxon>
        <taxon>Araneidae</taxon>
        <taxon>Caerostris</taxon>
    </lineage>
</organism>
<dbReference type="GO" id="GO:0019228">
    <property type="term" value="P:neuronal action potential"/>
    <property type="evidence" value="ECO:0007669"/>
    <property type="project" value="TreeGrafter"/>
</dbReference>
<protein>
    <submittedName>
        <fullName evidence="2">Sodium channel protein 60E</fullName>
    </submittedName>
</protein>